<sequence length="484" mass="53078">MASNATLRTLKRAAVSSRTIGLSPCSSLSSALPSSSAPASVLSPISASASFSTSSVAQAAAPSGRRPVKAPIKKNFAKNRVVQTVKKPEPGERKAFRKRIVLSNNNALEIKDKPVLSPEILLDQASANSMISIPGDLIDRLRSLEAFKPPQAWGLFRSPHVLLRKQAQDVLINMQQAAQEKTKMRTLITGDKITGKSILVLEAMAYGLTNKWVVIHIPEAMELTNAHTEYSPVPNTADPVQFYQPIYCLNLLQRILAANEAILREIPMAKSYGNLTPNLSHLVVGKSTLYDMVASCKESEFAWITFQALWTELTTIEGRPPVLLSADGVAHFMRMSEYRDPAYNLVHAHDLTLVRLFMDALSGASPMVNGGAVLAALNASGRVTIPSLDLKLAQGRAKLRGESQPKPNPWERNYDVRVEKALADVDVMEVTKLDKPETRVLMEYWAESGMLREKVTETAVSEKWTLGGGVLGEIEKMALRNLRM</sequence>
<evidence type="ECO:0000256" key="6">
    <source>
        <dbReference type="ARBA" id="ARBA00023274"/>
    </source>
</evidence>
<evidence type="ECO:0000256" key="7">
    <source>
        <dbReference type="ARBA" id="ARBA00035140"/>
    </source>
</evidence>
<protein>
    <recommendedName>
        <fullName evidence="7">Small ribosomal subunit protein mS29</fullName>
    </recommendedName>
</protein>
<keyword evidence="3" id="KW-0809">Transit peptide</keyword>
<keyword evidence="4" id="KW-0689">Ribosomal protein</keyword>
<evidence type="ECO:0000313" key="8">
    <source>
        <dbReference type="EMBL" id="KAL1887440.1"/>
    </source>
</evidence>
<comment type="similarity">
    <text evidence="2">Belongs to the mitochondrion-specific ribosomal protein mS29 family.</text>
</comment>
<dbReference type="PANTHER" id="PTHR12810:SF0">
    <property type="entry name" value="SMALL RIBOSOMAL SUBUNIT PROTEIN MS29"/>
    <property type="match status" value="1"/>
</dbReference>
<name>A0ABR3YGH7_9PEZI</name>
<evidence type="ECO:0000256" key="4">
    <source>
        <dbReference type="ARBA" id="ARBA00022980"/>
    </source>
</evidence>
<keyword evidence="6" id="KW-0687">Ribonucleoprotein</keyword>
<evidence type="ECO:0000256" key="2">
    <source>
        <dbReference type="ARBA" id="ARBA00009863"/>
    </source>
</evidence>
<evidence type="ECO:0000256" key="3">
    <source>
        <dbReference type="ARBA" id="ARBA00022946"/>
    </source>
</evidence>
<keyword evidence="9" id="KW-1185">Reference proteome</keyword>
<comment type="caution">
    <text evidence="8">The sequence shown here is derived from an EMBL/GenBank/DDBJ whole genome shotgun (WGS) entry which is preliminary data.</text>
</comment>
<dbReference type="PANTHER" id="PTHR12810">
    <property type="entry name" value="MITOCHONDRIAL 28S RIBOSOMAL PROTEIN S29"/>
    <property type="match status" value="1"/>
</dbReference>
<comment type="subcellular location">
    <subcellularLocation>
        <location evidence="1">Mitochondrion</location>
    </subcellularLocation>
</comment>
<organism evidence="8 9">
    <name type="scientific">Ceratocystis pirilliformis</name>
    <dbReference type="NCBI Taxonomy" id="259994"/>
    <lineage>
        <taxon>Eukaryota</taxon>
        <taxon>Fungi</taxon>
        <taxon>Dikarya</taxon>
        <taxon>Ascomycota</taxon>
        <taxon>Pezizomycotina</taxon>
        <taxon>Sordariomycetes</taxon>
        <taxon>Hypocreomycetidae</taxon>
        <taxon>Microascales</taxon>
        <taxon>Ceratocystidaceae</taxon>
        <taxon>Ceratocystis</taxon>
    </lineage>
</organism>
<dbReference type="InterPro" id="IPR019368">
    <property type="entry name" value="Ribosomal_mS29"/>
</dbReference>
<dbReference type="Pfam" id="PF10236">
    <property type="entry name" value="DAP3"/>
    <property type="match status" value="1"/>
</dbReference>
<reference evidence="8 9" key="1">
    <citation type="journal article" date="2024" name="IMA Fungus">
        <title>IMA Genome - F19 : A genome assembly and annotation guide to empower mycologists, including annotated draft genome sequences of Ceratocystis pirilliformis, Diaporthe australafricana, Fusarium ophioides, Paecilomyces lecythidis, and Sporothrix stenoceras.</title>
        <authorList>
            <person name="Aylward J."/>
            <person name="Wilson A.M."/>
            <person name="Visagie C.M."/>
            <person name="Spraker J."/>
            <person name="Barnes I."/>
            <person name="Buitendag C."/>
            <person name="Ceriani C."/>
            <person name="Del Mar Angel L."/>
            <person name="du Plessis D."/>
            <person name="Fuchs T."/>
            <person name="Gasser K."/>
            <person name="Kramer D."/>
            <person name="Li W."/>
            <person name="Munsamy K."/>
            <person name="Piso A."/>
            <person name="Price J.L."/>
            <person name="Sonnekus B."/>
            <person name="Thomas C."/>
            <person name="van der Nest A."/>
            <person name="van Dijk A."/>
            <person name="van Heerden A."/>
            <person name="van Vuuren N."/>
            <person name="Yilmaz N."/>
            <person name="Duong T.A."/>
            <person name="van der Merwe N.A."/>
            <person name="Wingfield M.J."/>
            <person name="Wingfield B.D."/>
        </authorList>
    </citation>
    <scope>NUCLEOTIDE SEQUENCE [LARGE SCALE GENOMIC DNA]</scope>
    <source>
        <strain evidence="8 9">CMW 12675</strain>
    </source>
</reference>
<gene>
    <name evidence="8" type="ORF">Cpir12675_006545</name>
</gene>
<keyword evidence="5" id="KW-0496">Mitochondrion</keyword>
<dbReference type="EMBL" id="JAWDJO010000319">
    <property type="protein sequence ID" value="KAL1887440.1"/>
    <property type="molecule type" value="Genomic_DNA"/>
</dbReference>
<evidence type="ECO:0000313" key="9">
    <source>
        <dbReference type="Proteomes" id="UP001583280"/>
    </source>
</evidence>
<dbReference type="Proteomes" id="UP001583280">
    <property type="component" value="Unassembled WGS sequence"/>
</dbReference>
<evidence type="ECO:0000256" key="1">
    <source>
        <dbReference type="ARBA" id="ARBA00004173"/>
    </source>
</evidence>
<proteinExistence type="inferred from homology"/>
<accession>A0ABR3YGH7</accession>
<evidence type="ECO:0000256" key="5">
    <source>
        <dbReference type="ARBA" id="ARBA00023128"/>
    </source>
</evidence>